<dbReference type="InterPro" id="IPR020846">
    <property type="entry name" value="MFS_dom"/>
</dbReference>
<dbReference type="RefSeq" id="WP_378262929.1">
    <property type="nucleotide sequence ID" value="NZ_JBHSIT010000013.1"/>
</dbReference>
<protein>
    <submittedName>
        <fullName evidence="7">MFS transporter</fullName>
    </submittedName>
</protein>
<comment type="caution">
    <text evidence="7">The sequence shown here is derived from an EMBL/GenBank/DDBJ whole genome shotgun (WGS) entry which is preliminary data.</text>
</comment>
<feature type="transmembrane region" description="Helical" evidence="5">
    <location>
        <begin position="272"/>
        <end position="294"/>
    </location>
</feature>
<feature type="transmembrane region" description="Helical" evidence="5">
    <location>
        <begin position="336"/>
        <end position="353"/>
    </location>
</feature>
<evidence type="ECO:0000259" key="6">
    <source>
        <dbReference type="PROSITE" id="PS50850"/>
    </source>
</evidence>
<feature type="transmembrane region" description="Helical" evidence="5">
    <location>
        <begin position="408"/>
        <end position="426"/>
    </location>
</feature>
<evidence type="ECO:0000313" key="8">
    <source>
        <dbReference type="Proteomes" id="UP001595872"/>
    </source>
</evidence>
<dbReference type="PANTHER" id="PTHR42718">
    <property type="entry name" value="MAJOR FACILITATOR SUPERFAMILY MULTIDRUG TRANSPORTER MFSC"/>
    <property type="match status" value="1"/>
</dbReference>
<evidence type="ECO:0000256" key="3">
    <source>
        <dbReference type="ARBA" id="ARBA00022989"/>
    </source>
</evidence>
<sequence length="481" mass="48147">MRRWLPLAAVCLGSLMFLLDTTVVAVALPDVARSFGASLRGLQWVANGYTLVLAVAMLPAGAYADRYGARRVHLLGLAVFALASLACGFAPGTGALIAARAVQGLGGAALAVTAFALIAHTYRGRAMASAMSVWGAVTGLGAAAGPMAGGVLTQYLGWRAIFFVNLPLTALAVALTLRSLPSGPSGPGETPAPGEGPRQRIVDPVGTCLFAVVAAALTDGLTTAGTDGWHSARAIAGLPASAVALVAFVVVELRRDRPLLDLRLFARPLFGTVLACVLASSVAFACLIYTSIWLQSGLGLSPARTGLALVPMALATFVTSAVPARLPRALPPRHGIGAGLLLSAVGCALQSGLDAGSGPSSITLGLAVTGVGVGLLIPASGVVLSAVPADRRGMAAGASMTVRQLGQTLGVAVLGALFTASLPGTPANASSHAAHAHALARALDHVYLAAAAVGLAGALLAFVSLRRRPDDRGSGALLEGA</sequence>
<feature type="domain" description="Major facilitator superfamily (MFS) profile" evidence="6">
    <location>
        <begin position="6"/>
        <end position="469"/>
    </location>
</feature>
<feature type="transmembrane region" description="Helical" evidence="5">
    <location>
        <begin position="230"/>
        <end position="251"/>
    </location>
</feature>
<reference evidence="8" key="1">
    <citation type="journal article" date="2019" name="Int. J. Syst. Evol. Microbiol.">
        <title>The Global Catalogue of Microorganisms (GCM) 10K type strain sequencing project: providing services to taxonomists for standard genome sequencing and annotation.</title>
        <authorList>
            <consortium name="The Broad Institute Genomics Platform"/>
            <consortium name="The Broad Institute Genome Sequencing Center for Infectious Disease"/>
            <person name="Wu L."/>
            <person name="Ma J."/>
        </authorList>
    </citation>
    <scope>NUCLEOTIDE SEQUENCE [LARGE SCALE GENOMIC DNA]</scope>
    <source>
        <strain evidence="8">KLKA75</strain>
    </source>
</reference>
<dbReference type="InterPro" id="IPR036259">
    <property type="entry name" value="MFS_trans_sf"/>
</dbReference>
<dbReference type="EMBL" id="JBHSIT010000013">
    <property type="protein sequence ID" value="MFC4912726.1"/>
    <property type="molecule type" value="Genomic_DNA"/>
</dbReference>
<dbReference type="PRINTS" id="PR01036">
    <property type="entry name" value="TCRTETB"/>
</dbReference>
<comment type="subcellular location">
    <subcellularLocation>
        <location evidence="1">Cell membrane</location>
        <topology evidence="1">Multi-pass membrane protein</topology>
    </subcellularLocation>
</comment>
<keyword evidence="8" id="KW-1185">Reference proteome</keyword>
<evidence type="ECO:0000256" key="2">
    <source>
        <dbReference type="ARBA" id="ARBA00022692"/>
    </source>
</evidence>
<feature type="transmembrane region" description="Helical" evidence="5">
    <location>
        <begin position="72"/>
        <end position="91"/>
    </location>
</feature>
<name>A0ABV9UBV2_9ACTN</name>
<dbReference type="Gene3D" id="1.20.1720.10">
    <property type="entry name" value="Multidrug resistance protein D"/>
    <property type="match status" value="1"/>
</dbReference>
<dbReference type="CDD" id="cd17321">
    <property type="entry name" value="MFS_MMR_MDR_like"/>
    <property type="match status" value="1"/>
</dbReference>
<keyword evidence="4 5" id="KW-0472">Membrane</keyword>
<accession>A0ABV9UBV2</accession>
<dbReference type="Proteomes" id="UP001595872">
    <property type="component" value="Unassembled WGS sequence"/>
</dbReference>
<feature type="transmembrane region" description="Helical" evidence="5">
    <location>
        <begin position="306"/>
        <end position="324"/>
    </location>
</feature>
<dbReference type="Gene3D" id="1.20.1250.20">
    <property type="entry name" value="MFS general substrate transporter like domains"/>
    <property type="match status" value="1"/>
</dbReference>
<gene>
    <name evidence="7" type="ORF">ACFPCY_35885</name>
</gene>
<evidence type="ECO:0000256" key="1">
    <source>
        <dbReference type="ARBA" id="ARBA00004651"/>
    </source>
</evidence>
<feature type="transmembrane region" description="Helical" evidence="5">
    <location>
        <begin position="158"/>
        <end position="180"/>
    </location>
</feature>
<proteinExistence type="predicted"/>
<feature type="transmembrane region" description="Helical" evidence="5">
    <location>
        <begin position="97"/>
        <end position="119"/>
    </location>
</feature>
<evidence type="ECO:0000256" key="5">
    <source>
        <dbReference type="SAM" id="Phobius"/>
    </source>
</evidence>
<dbReference type="PANTHER" id="PTHR42718:SF49">
    <property type="entry name" value="EXPORT PROTEIN"/>
    <property type="match status" value="1"/>
</dbReference>
<keyword evidence="2 5" id="KW-0812">Transmembrane</keyword>
<feature type="transmembrane region" description="Helical" evidence="5">
    <location>
        <begin position="365"/>
        <end position="387"/>
    </location>
</feature>
<evidence type="ECO:0000313" key="7">
    <source>
        <dbReference type="EMBL" id="MFC4912726.1"/>
    </source>
</evidence>
<evidence type="ECO:0000256" key="4">
    <source>
        <dbReference type="ARBA" id="ARBA00023136"/>
    </source>
</evidence>
<dbReference type="Pfam" id="PF07690">
    <property type="entry name" value="MFS_1"/>
    <property type="match status" value="1"/>
</dbReference>
<feature type="transmembrane region" description="Helical" evidence="5">
    <location>
        <begin position="41"/>
        <end position="60"/>
    </location>
</feature>
<organism evidence="7 8">
    <name type="scientific">Actinomadura gamaensis</name>
    <dbReference type="NCBI Taxonomy" id="1763541"/>
    <lineage>
        <taxon>Bacteria</taxon>
        <taxon>Bacillati</taxon>
        <taxon>Actinomycetota</taxon>
        <taxon>Actinomycetes</taxon>
        <taxon>Streptosporangiales</taxon>
        <taxon>Thermomonosporaceae</taxon>
        <taxon>Actinomadura</taxon>
    </lineage>
</organism>
<feature type="transmembrane region" description="Helical" evidence="5">
    <location>
        <begin position="446"/>
        <end position="465"/>
    </location>
</feature>
<dbReference type="PROSITE" id="PS50850">
    <property type="entry name" value="MFS"/>
    <property type="match status" value="1"/>
</dbReference>
<dbReference type="InterPro" id="IPR011701">
    <property type="entry name" value="MFS"/>
</dbReference>
<dbReference type="SUPFAM" id="SSF103473">
    <property type="entry name" value="MFS general substrate transporter"/>
    <property type="match status" value="1"/>
</dbReference>
<keyword evidence="3 5" id="KW-1133">Transmembrane helix</keyword>